<comment type="caution">
    <text evidence="2">The sequence shown here is derived from an EMBL/GenBank/DDBJ whole genome shotgun (WGS) entry which is preliminary data.</text>
</comment>
<evidence type="ECO:0000313" key="2">
    <source>
        <dbReference type="EMBL" id="KAH9372986.1"/>
    </source>
</evidence>
<feature type="chain" id="PRO_5039952830" evidence="1">
    <location>
        <begin position="23"/>
        <end position="115"/>
    </location>
</feature>
<evidence type="ECO:0000313" key="3">
    <source>
        <dbReference type="Proteomes" id="UP000821853"/>
    </source>
</evidence>
<reference evidence="2 3" key="1">
    <citation type="journal article" date="2020" name="Cell">
        <title>Large-Scale Comparative Analyses of Tick Genomes Elucidate Their Genetic Diversity and Vector Capacities.</title>
        <authorList>
            <consortium name="Tick Genome and Microbiome Consortium (TIGMIC)"/>
            <person name="Jia N."/>
            <person name="Wang J."/>
            <person name="Shi W."/>
            <person name="Du L."/>
            <person name="Sun Y."/>
            <person name="Zhan W."/>
            <person name="Jiang J.F."/>
            <person name="Wang Q."/>
            <person name="Zhang B."/>
            <person name="Ji P."/>
            <person name="Bell-Sakyi L."/>
            <person name="Cui X.M."/>
            <person name="Yuan T.T."/>
            <person name="Jiang B.G."/>
            <person name="Yang W.F."/>
            <person name="Lam T.T."/>
            <person name="Chang Q.C."/>
            <person name="Ding S.J."/>
            <person name="Wang X.J."/>
            <person name="Zhu J.G."/>
            <person name="Ruan X.D."/>
            <person name="Zhao L."/>
            <person name="Wei J.T."/>
            <person name="Ye R.Z."/>
            <person name="Que T.C."/>
            <person name="Du C.H."/>
            <person name="Zhou Y.H."/>
            <person name="Cheng J.X."/>
            <person name="Dai P.F."/>
            <person name="Guo W.B."/>
            <person name="Han X.H."/>
            <person name="Huang E.J."/>
            <person name="Li L.F."/>
            <person name="Wei W."/>
            <person name="Gao Y.C."/>
            <person name="Liu J.Z."/>
            <person name="Shao H.Z."/>
            <person name="Wang X."/>
            <person name="Wang C.C."/>
            <person name="Yang T.C."/>
            <person name="Huo Q.B."/>
            <person name="Li W."/>
            <person name="Chen H.Y."/>
            <person name="Chen S.E."/>
            <person name="Zhou L.G."/>
            <person name="Ni X.B."/>
            <person name="Tian J.H."/>
            <person name="Sheng Y."/>
            <person name="Liu T."/>
            <person name="Pan Y.S."/>
            <person name="Xia L.Y."/>
            <person name="Li J."/>
            <person name="Zhao F."/>
            <person name="Cao W.C."/>
        </authorList>
    </citation>
    <scope>NUCLEOTIDE SEQUENCE [LARGE SCALE GENOMIC DNA]</scope>
    <source>
        <strain evidence="2">HaeL-2018</strain>
    </source>
</reference>
<name>A0A9J6GC61_HAELO</name>
<keyword evidence="3" id="KW-1185">Reference proteome</keyword>
<dbReference type="OrthoDB" id="6623216at2759"/>
<dbReference type="AlphaFoldDB" id="A0A9J6GC61"/>
<accession>A0A9J6GC61</accession>
<protein>
    <submittedName>
        <fullName evidence="2">Uncharacterized protein</fullName>
    </submittedName>
</protein>
<proteinExistence type="predicted"/>
<dbReference type="VEuPathDB" id="VectorBase:HLOH_062323"/>
<evidence type="ECO:0000256" key="1">
    <source>
        <dbReference type="SAM" id="SignalP"/>
    </source>
</evidence>
<dbReference type="EMBL" id="JABSTR010000006">
    <property type="protein sequence ID" value="KAH9372986.1"/>
    <property type="molecule type" value="Genomic_DNA"/>
</dbReference>
<dbReference type="Proteomes" id="UP000821853">
    <property type="component" value="Chromosome 4"/>
</dbReference>
<keyword evidence="1" id="KW-0732">Signal</keyword>
<gene>
    <name evidence="2" type="ORF">HPB48_019809</name>
</gene>
<feature type="signal peptide" evidence="1">
    <location>
        <begin position="1"/>
        <end position="22"/>
    </location>
</feature>
<organism evidence="2 3">
    <name type="scientific">Haemaphysalis longicornis</name>
    <name type="common">Bush tick</name>
    <dbReference type="NCBI Taxonomy" id="44386"/>
    <lineage>
        <taxon>Eukaryota</taxon>
        <taxon>Metazoa</taxon>
        <taxon>Ecdysozoa</taxon>
        <taxon>Arthropoda</taxon>
        <taxon>Chelicerata</taxon>
        <taxon>Arachnida</taxon>
        <taxon>Acari</taxon>
        <taxon>Parasitiformes</taxon>
        <taxon>Ixodida</taxon>
        <taxon>Ixodoidea</taxon>
        <taxon>Ixodidae</taxon>
        <taxon>Haemaphysalinae</taxon>
        <taxon>Haemaphysalis</taxon>
    </lineage>
</organism>
<sequence>MNCIFIAICTLTVFPGLPKALGVVDCLGHVLYADNLSLWTTKAGSSGWIQNTPQAGVDVVNKRAKESGLRCSPQNSELVVVRPRAPKTQIEDVRVVREGKDIVPGPSVKILGLTI</sequence>